<name>A0A4S2DTI0_9CLOT</name>
<dbReference type="RefSeq" id="WP_136005797.1">
    <property type="nucleotide sequence ID" value="NZ_SRYR01000001.1"/>
</dbReference>
<comment type="caution">
    <text evidence="2">The sequence shown here is derived from an EMBL/GenBank/DDBJ whole genome shotgun (WGS) entry which is preliminary data.</text>
</comment>
<keyword evidence="3" id="KW-1185">Reference proteome</keyword>
<protein>
    <submittedName>
        <fullName evidence="2">Uncharacterized protein</fullName>
    </submittedName>
</protein>
<proteinExistence type="predicted"/>
<dbReference type="AlphaFoldDB" id="A0A4S2DTI0"/>
<organism evidence="2 3">
    <name type="scientific">Clostridium sartagoforme</name>
    <dbReference type="NCBI Taxonomy" id="84031"/>
    <lineage>
        <taxon>Bacteria</taxon>
        <taxon>Bacillati</taxon>
        <taxon>Bacillota</taxon>
        <taxon>Clostridia</taxon>
        <taxon>Eubacteriales</taxon>
        <taxon>Clostridiaceae</taxon>
        <taxon>Clostridium</taxon>
    </lineage>
</organism>
<sequence length="280" mass="32120">MRPKKISIISSIIVVILIVLIIVLVSRILNKDNKEVKVAKNFIEELYDEDIINVEYGFKASIEEDALNKATSKSSKIKYSVMIGSYAVDIDKDYKVLGFSNKNIPAVVSENPPRITSEEAVSLAKSYLSKLTKDEYLFKEIKIEEGLQSPIYNINFYKLKDGHPYYKQDINIIINNNTGKLEGYINYPIGDIKYINDINIDKKEARSILDSNYKTLGLDYKVQNDPMLFYISVSDNEMVLAYQFKCKVTNKDNKEEDSTTFIRADNKEVVNFNLELTKLN</sequence>
<keyword evidence="1" id="KW-1133">Transmembrane helix</keyword>
<evidence type="ECO:0000313" key="3">
    <source>
        <dbReference type="Proteomes" id="UP000306888"/>
    </source>
</evidence>
<keyword evidence="1" id="KW-0812">Transmembrane</keyword>
<evidence type="ECO:0000256" key="1">
    <source>
        <dbReference type="SAM" id="Phobius"/>
    </source>
</evidence>
<feature type="transmembrane region" description="Helical" evidence="1">
    <location>
        <begin position="6"/>
        <end position="25"/>
    </location>
</feature>
<keyword evidence="1" id="KW-0472">Membrane</keyword>
<dbReference type="OrthoDB" id="1907436at2"/>
<reference evidence="2 3" key="1">
    <citation type="submission" date="2019-04" db="EMBL/GenBank/DDBJ databases">
        <title>Microbes associate with the intestines of laboratory mice.</title>
        <authorList>
            <person name="Navarre W."/>
            <person name="Wong E."/>
            <person name="Huang K."/>
            <person name="Tropini C."/>
            <person name="Ng K."/>
            <person name="Yu B."/>
        </authorList>
    </citation>
    <scope>NUCLEOTIDE SEQUENCE [LARGE SCALE GENOMIC DNA]</scope>
    <source>
        <strain evidence="2 3">NM50_B9-20</strain>
    </source>
</reference>
<dbReference type="Proteomes" id="UP000306888">
    <property type="component" value="Unassembled WGS sequence"/>
</dbReference>
<evidence type="ECO:0000313" key="2">
    <source>
        <dbReference type="EMBL" id="TGY44544.1"/>
    </source>
</evidence>
<accession>A0A4S2DTI0</accession>
<gene>
    <name evidence="2" type="ORF">E5347_06930</name>
</gene>
<dbReference type="EMBL" id="SRYR01000001">
    <property type="protein sequence ID" value="TGY44544.1"/>
    <property type="molecule type" value="Genomic_DNA"/>
</dbReference>